<evidence type="ECO:0000256" key="2">
    <source>
        <dbReference type="SAM" id="Phobius"/>
    </source>
</evidence>
<comment type="caution">
    <text evidence="3">The sequence shown here is derived from an EMBL/GenBank/DDBJ whole genome shotgun (WGS) entry which is preliminary data.</text>
</comment>
<feature type="transmembrane region" description="Helical" evidence="2">
    <location>
        <begin position="167"/>
        <end position="189"/>
    </location>
</feature>
<feature type="transmembrane region" description="Helical" evidence="2">
    <location>
        <begin position="64"/>
        <end position="87"/>
    </location>
</feature>
<dbReference type="EMBL" id="VFIP01000012">
    <property type="protein sequence ID" value="TWR96357.1"/>
    <property type="molecule type" value="Genomic_DNA"/>
</dbReference>
<reference evidence="3 4" key="1">
    <citation type="submission" date="2019-06" db="EMBL/GenBank/DDBJ databases">
        <title>Pseudomonas bimorpha sp. nov. isolated from bovine raw milk and skim milk concentrate.</title>
        <authorList>
            <person name="Hofmann K."/>
            <person name="Huptas C."/>
            <person name="Doll E."/>
            <person name="Scherer S."/>
            <person name="Wenning M."/>
        </authorList>
    </citation>
    <scope>NUCLEOTIDE SEQUENCE [LARGE SCALE GENOMIC DNA]</scope>
    <source>
        <strain evidence="3 4">DSM 108990</strain>
    </source>
</reference>
<dbReference type="Proteomes" id="UP000317901">
    <property type="component" value="Unassembled WGS sequence"/>
</dbReference>
<name>A0A5C5PZA0_9PSED</name>
<dbReference type="OrthoDB" id="7016606at2"/>
<organism evidence="3 4">
    <name type="scientific">Pseudomonas saxonica</name>
    <dbReference type="NCBI Taxonomy" id="2600598"/>
    <lineage>
        <taxon>Bacteria</taxon>
        <taxon>Pseudomonadati</taxon>
        <taxon>Pseudomonadota</taxon>
        <taxon>Gammaproteobacteria</taxon>
        <taxon>Pseudomonadales</taxon>
        <taxon>Pseudomonadaceae</taxon>
        <taxon>Pseudomonas</taxon>
    </lineage>
</organism>
<keyword evidence="2" id="KW-0472">Membrane</keyword>
<evidence type="ECO:0000313" key="4">
    <source>
        <dbReference type="Proteomes" id="UP000317901"/>
    </source>
</evidence>
<feature type="compositionally biased region" description="Basic residues" evidence="1">
    <location>
        <begin position="1"/>
        <end position="12"/>
    </location>
</feature>
<feature type="region of interest" description="Disordered" evidence="1">
    <location>
        <begin position="1"/>
        <end position="26"/>
    </location>
</feature>
<accession>A0A5C5PZA0</accession>
<gene>
    <name evidence="3" type="ORF">FJD37_08505</name>
</gene>
<dbReference type="AlphaFoldDB" id="A0A5C5PZA0"/>
<keyword evidence="2" id="KW-1133">Transmembrane helix</keyword>
<dbReference type="RefSeq" id="WP_146425923.1">
    <property type="nucleotide sequence ID" value="NZ_VFIP01000012.1"/>
</dbReference>
<feature type="transmembrane region" description="Helical" evidence="2">
    <location>
        <begin position="195"/>
        <end position="213"/>
    </location>
</feature>
<proteinExistence type="predicted"/>
<keyword evidence="2" id="KW-0812">Transmembrane</keyword>
<evidence type="ECO:0000256" key="1">
    <source>
        <dbReference type="SAM" id="MobiDB-lite"/>
    </source>
</evidence>
<feature type="transmembrane region" description="Helical" evidence="2">
    <location>
        <begin position="99"/>
        <end position="124"/>
    </location>
</feature>
<protein>
    <submittedName>
        <fullName evidence="3">Uncharacterized protein</fullName>
    </submittedName>
</protein>
<sequence>MRNKQSKSHMTHNKIEIENAVEESEQDKKITSELNEIWNKIDEDDSKSEQLKNVRSKKLIGYDYLTGLPINIIRHLIIPCVLAFLLYRNAVALLADASIAVTILAVVSCLFFTAVAVCFSFNLLKAQIAFESDITTESDRATQVSLRSVLTNVSPVGTPYFLKRTALILDLILGLIGPTIVFMVVYLLMSTGGVFATKIVYVLIPLVVLLALINKPVNKMKARAGEEVKRLG</sequence>
<evidence type="ECO:0000313" key="3">
    <source>
        <dbReference type="EMBL" id="TWR96357.1"/>
    </source>
</evidence>